<evidence type="ECO:0000259" key="1">
    <source>
        <dbReference type="PROSITE" id="PS50181"/>
    </source>
</evidence>
<evidence type="ECO:0000313" key="2">
    <source>
        <dbReference type="EMBL" id="RPA75443.1"/>
    </source>
</evidence>
<dbReference type="Pfam" id="PF00646">
    <property type="entry name" value="F-box"/>
    <property type="match status" value="1"/>
</dbReference>
<feature type="non-terminal residue" evidence="2">
    <location>
        <position position="760"/>
    </location>
</feature>
<dbReference type="Proteomes" id="UP000275078">
    <property type="component" value="Unassembled WGS sequence"/>
</dbReference>
<sequence>MPDILLRFPVDISYQILSNLSDSEKIRITVVSKAWKQLLQKWLRAHENAIYKKYSSILSNPTSEWGYFTKTVELAAFLRPLARPTCQVGTYSEELGTYTNIKAQYVSVGKYAAWVDGKVFRAGTFKQVGPDKRAQLLNFRADLSALASVPDGCFGEVWHIDEKTGIVLVGLYITVTRTVYVMQAQEDEQEDVTILLGYVLFNIPREKTLWVTNAEGGTKGISIKACLATDWYHHGRGSTKHFSGPFLIRASSDEEQRTSQLWKIDLETGNQRCIQPDMLGHSTFSRSQQDEARYEPPWTALDGPTIAGNFRNHYRADQFDIQTLPFKNSKGECDYVAVCYGFDFTGHILSEAITGEFPGELVDEKVPRPDGADGGEYVEKTYVLHHPAGGESLLSDEQREAMLAANPTIAPEEAQQLQSTIIQNGTFGVQPPPGICQTVAEAIVSSQTIMFPLRKPDGKRLAEPVEGSRCFLLIYNVTTGELVQHFRLPAYKRRLQNNIQEDVRYGGQEKVMLDILDGRHPHQVRYQTSMNMYCREPIEAPASPSFESVRLDIVQYSKVQPIVRDSLRPAELPFNLPESWTMTLNFNKSTQAFSLADTTNILYGIVTTGPDLPRHPLHLPMRQSHIAINPLFNIGLYNSTALGYDHNDPELFANLSTVASASEGEVRIFRQMPDVPNGCDMLAEIVQFEEDEERRTELVKERDDGGVTVWQRKWMKVQEREGIYLPENCKRIGWGTKKCGVTQPVSIDEEGIKFGGLWVY</sequence>
<dbReference type="InterPro" id="IPR036047">
    <property type="entry name" value="F-box-like_dom_sf"/>
</dbReference>
<protein>
    <recommendedName>
        <fullName evidence="1">F-box domain-containing protein</fullName>
    </recommendedName>
</protein>
<organism evidence="2 3">
    <name type="scientific">Ascobolus immersus RN42</name>
    <dbReference type="NCBI Taxonomy" id="1160509"/>
    <lineage>
        <taxon>Eukaryota</taxon>
        <taxon>Fungi</taxon>
        <taxon>Dikarya</taxon>
        <taxon>Ascomycota</taxon>
        <taxon>Pezizomycotina</taxon>
        <taxon>Pezizomycetes</taxon>
        <taxon>Pezizales</taxon>
        <taxon>Ascobolaceae</taxon>
        <taxon>Ascobolus</taxon>
    </lineage>
</organism>
<reference evidence="2 3" key="1">
    <citation type="journal article" date="2018" name="Nat. Ecol. Evol.">
        <title>Pezizomycetes genomes reveal the molecular basis of ectomycorrhizal truffle lifestyle.</title>
        <authorList>
            <person name="Murat C."/>
            <person name="Payen T."/>
            <person name="Noel B."/>
            <person name="Kuo A."/>
            <person name="Morin E."/>
            <person name="Chen J."/>
            <person name="Kohler A."/>
            <person name="Krizsan K."/>
            <person name="Balestrini R."/>
            <person name="Da Silva C."/>
            <person name="Montanini B."/>
            <person name="Hainaut M."/>
            <person name="Levati E."/>
            <person name="Barry K.W."/>
            <person name="Belfiori B."/>
            <person name="Cichocki N."/>
            <person name="Clum A."/>
            <person name="Dockter R.B."/>
            <person name="Fauchery L."/>
            <person name="Guy J."/>
            <person name="Iotti M."/>
            <person name="Le Tacon F."/>
            <person name="Lindquist E.A."/>
            <person name="Lipzen A."/>
            <person name="Malagnac F."/>
            <person name="Mello A."/>
            <person name="Molinier V."/>
            <person name="Miyauchi S."/>
            <person name="Poulain J."/>
            <person name="Riccioni C."/>
            <person name="Rubini A."/>
            <person name="Sitrit Y."/>
            <person name="Splivallo R."/>
            <person name="Traeger S."/>
            <person name="Wang M."/>
            <person name="Zifcakova L."/>
            <person name="Wipf D."/>
            <person name="Zambonelli A."/>
            <person name="Paolocci F."/>
            <person name="Nowrousian M."/>
            <person name="Ottonello S."/>
            <person name="Baldrian P."/>
            <person name="Spatafora J.W."/>
            <person name="Henrissat B."/>
            <person name="Nagy L.G."/>
            <person name="Aury J.M."/>
            <person name="Wincker P."/>
            <person name="Grigoriev I.V."/>
            <person name="Bonfante P."/>
            <person name="Martin F.M."/>
        </authorList>
    </citation>
    <scope>NUCLEOTIDE SEQUENCE [LARGE SCALE GENOMIC DNA]</scope>
    <source>
        <strain evidence="2 3">RN42</strain>
    </source>
</reference>
<feature type="domain" description="F-box" evidence="1">
    <location>
        <begin position="2"/>
        <end position="54"/>
    </location>
</feature>
<evidence type="ECO:0000313" key="3">
    <source>
        <dbReference type="Proteomes" id="UP000275078"/>
    </source>
</evidence>
<accession>A0A3N4HNM7</accession>
<proteinExistence type="predicted"/>
<name>A0A3N4HNM7_ASCIM</name>
<dbReference type="AlphaFoldDB" id="A0A3N4HNM7"/>
<keyword evidence="3" id="KW-1185">Reference proteome</keyword>
<dbReference type="SUPFAM" id="SSF81383">
    <property type="entry name" value="F-box domain"/>
    <property type="match status" value="1"/>
</dbReference>
<dbReference type="PROSITE" id="PS50181">
    <property type="entry name" value="FBOX"/>
    <property type="match status" value="1"/>
</dbReference>
<gene>
    <name evidence="2" type="ORF">BJ508DRAFT_418111</name>
</gene>
<dbReference type="InterPro" id="IPR001810">
    <property type="entry name" value="F-box_dom"/>
</dbReference>
<dbReference type="EMBL" id="ML119763">
    <property type="protein sequence ID" value="RPA75443.1"/>
    <property type="molecule type" value="Genomic_DNA"/>
</dbReference>